<name>A0A1X7TF61_AMPQE</name>
<organism evidence="4">
    <name type="scientific">Amphimedon queenslandica</name>
    <name type="common">Sponge</name>
    <dbReference type="NCBI Taxonomy" id="400682"/>
    <lineage>
        <taxon>Eukaryota</taxon>
        <taxon>Metazoa</taxon>
        <taxon>Porifera</taxon>
        <taxon>Demospongiae</taxon>
        <taxon>Heteroscleromorpha</taxon>
        <taxon>Haplosclerida</taxon>
        <taxon>Niphatidae</taxon>
        <taxon>Amphimedon</taxon>
    </lineage>
</organism>
<dbReference type="Pfam" id="PF13637">
    <property type="entry name" value="Ank_4"/>
    <property type="match status" value="1"/>
</dbReference>
<feature type="repeat" description="ANK" evidence="3">
    <location>
        <begin position="193"/>
        <end position="225"/>
    </location>
</feature>
<dbReference type="PANTHER" id="PTHR24166:SF48">
    <property type="entry name" value="PROTEIN VAPYRIN"/>
    <property type="match status" value="1"/>
</dbReference>
<feature type="repeat" description="ANK" evidence="3">
    <location>
        <begin position="160"/>
        <end position="192"/>
    </location>
</feature>
<feature type="repeat" description="ANK" evidence="3">
    <location>
        <begin position="259"/>
        <end position="291"/>
    </location>
</feature>
<feature type="repeat" description="ANK" evidence="3">
    <location>
        <begin position="527"/>
        <end position="559"/>
    </location>
</feature>
<dbReference type="Pfam" id="PF13857">
    <property type="entry name" value="Ank_5"/>
    <property type="match status" value="1"/>
</dbReference>
<dbReference type="InParanoid" id="A0A1X7TF61"/>
<feature type="repeat" description="ANK" evidence="3">
    <location>
        <begin position="689"/>
        <end position="722"/>
    </location>
</feature>
<dbReference type="EnsemblMetazoa" id="Aqu2.1.13262_001">
    <property type="protein sequence ID" value="Aqu2.1.13262_001"/>
    <property type="gene ID" value="Aqu2.1.13262"/>
</dbReference>
<dbReference type="Pfam" id="PF12796">
    <property type="entry name" value="Ank_2"/>
    <property type="match status" value="4"/>
</dbReference>
<sequence length="1027" mass="112272">MLACQNGHTQIVELLLKEQVDPNVENKDGVNAFMLACLNGHTQIVELLLKEQVDPNVENKDGVNAFMLACLNGHTQIVELLLKEQVDPNVENKDGGNAFMLACQNGHTQIVELLLKEQVDPNVENKDGVNAFMLACLNGHTQIVELLLKEQVDPNVENKDGVNAFMLACLNGHTQIVELLLKEQVDPNVENKDGVNAFMLACLNGHTQIVELLLKEQVDPNVQNKDGVNAFMLACQNGHTQIVELLLKKQVDPNVENKDGVNAFMLACLNGHTQIIELLLKEQVDPNELNIPNKHGHTYLMITCCRETDNLEIVQLLLEAGADPNIKGMNEITALACAVMSGNKIIVHELLTAGANNINIVMNWDDALIEVSIIHLCVSKLMHKSDFEFVQSQSLSEVLAEKYENNEQIFEVASKFTVDDTIEILRLLLEATPQPEDDPASLILASLIGNVQAVELLLKVGYDCKAPLSSSKFFSAILSSIMEQAPLSEKMLEVSCPSLVTACIRGHLEVVKALLRVIHDLNHQQKTGETFLMLACESGHKDIILTLLENGADTNTTDSKGRTALMLASIKGQSEAVALLLMTYNTDSSVSDNYGSTALCYAAYGGCTEVINVLLNNYNPDQEEKEKAFTAACHGGHKESINLLAENIIITNRQKDILTACISDDITLFVQARPKQASSDLCAPLIESTGLTPLMIAASCGSDGVVQTLLLVHGADVNQQDTYLYYSPLLYAVQGSKSIVQYLLDSGANVNDISKQEETPLDIARDKGLNDIAQLLESNGGKTYSSLKAIVEKVTEQLRAKQKAEVLQKISMQFSQMQMLSTAASMRESFHVPLFTRDVELNPGPTVEEACKKVKEILRSHYAVLEEATKGSLSSILSHLYAKGIITKTVRDSQSLNYNKMIDEFEAKLSLLKDVSELKAHCQVFVECISQGGPTDAAARSLDSEWGKVFDMESLLPAASSMISSTSLVSTIAPTGFIHSNDTSSTNDLTMTLSSQSVNAGATSHDINLTDPFICEESEKEVYKSLE</sequence>
<dbReference type="PANTHER" id="PTHR24166">
    <property type="entry name" value="ROLLING PEBBLES, ISOFORM B"/>
    <property type="match status" value="1"/>
</dbReference>
<dbReference type="InterPro" id="IPR036770">
    <property type="entry name" value="Ankyrin_rpt-contain_sf"/>
</dbReference>
<feature type="repeat" description="ANK" evidence="3">
    <location>
        <begin position="61"/>
        <end position="93"/>
    </location>
</feature>
<dbReference type="PROSITE" id="PS50088">
    <property type="entry name" value="ANK_REPEAT"/>
    <property type="match status" value="13"/>
</dbReference>
<dbReference type="PROSITE" id="PS50297">
    <property type="entry name" value="ANK_REP_REGION"/>
    <property type="match status" value="9"/>
</dbReference>
<feature type="repeat" description="ANK" evidence="3">
    <location>
        <begin position="1"/>
        <end position="27"/>
    </location>
</feature>
<protein>
    <submittedName>
        <fullName evidence="4">Uncharacterized protein</fullName>
    </submittedName>
</protein>
<feature type="repeat" description="ANK" evidence="3">
    <location>
        <begin position="226"/>
        <end position="258"/>
    </location>
</feature>
<reference evidence="4" key="1">
    <citation type="submission" date="2017-05" db="UniProtKB">
        <authorList>
            <consortium name="EnsemblMetazoa"/>
        </authorList>
    </citation>
    <scope>IDENTIFICATION</scope>
</reference>
<feature type="repeat" description="ANK" evidence="3">
    <location>
        <begin position="28"/>
        <end position="60"/>
    </location>
</feature>
<dbReference type="Gene3D" id="1.25.40.20">
    <property type="entry name" value="Ankyrin repeat-containing domain"/>
    <property type="match status" value="6"/>
</dbReference>
<evidence type="ECO:0000313" key="4">
    <source>
        <dbReference type="EnsemblMetazoa" id="Aqu2.1.13262_001"/>
    </source>
</evidence>
<evidence type="ECO:0000256" key="3">
    <source>
        <dbReference type="PROSITE-ProRule" id="PRU00023"/>
    </source>
</evidence>
<feature type="repeat" description="ANK" evidence="3">
    <location>
        <begin position="560"/>
        <end position="593"/>
    </location>
</feature>
<dbReference type="SUPFAM" id="SSF48403">
    <property type="entry name" value="Ankyrin repeat"/>
    <property type="match status" value="2"/>
</dbReference>
<feature type="repeat" description="ANK" evidence="3">
    <location>
        <begin position="127"/>
        <end position="159"/>
    </location>
</feature>
<feature type="repeat" description="ANK" evidence="3">
    <location>
        <begin position="295"/>
        <end position="329"/>
    </location>
</feature>
<dbReference type="Pfam" id="PF00023">
    <property type="entry name" value="Ank"/>
    <property type="match status" value="2"/>
</dbReference>
<evidence type="ECO:0000256" key="2">
    <source>
        <dbReference type="ARBA" id="ARBA00023043"/>
    </source>
</evidence>
<dbReference type="OrthoDB" id="539213at2759"/>
<dbReference type="AlphaFoldDB" id="A0A1X7TF61"/>
<dbReference type="InterPro" id="IPR002110">
    <property type="entry name" value="Ankyrin_rpt"/>
</dbReference>
<evidence type="ECO:0000256" key="1">
    <source>
        <dbReference type="ARBA" id="ARBA00022737"/>
    </source>
</evidence>
<proteinExistence type="predicted"/>
<dbReference type="SMART" id="SM00248">
    <property type="entry name" value="ANK"/>
    <property type="match status" value="20"/>
</dbReference>
<dbReference type="InterPro" id="IPR050889">
    <property type="entry name" value="Dendritic_Spine_Reg/Scaffold"/>
</dbReference>
<feature type="repeat" description="ANK" evidence="3">
    <location>
        <begin position="94"/>
        <end position="126"/>
    </location>
</feature>
<keyword evidence="2 3" id="KW-0040">ANK repeat</keyword>
<keyword evidence="1" id="KW-0677">Repeat</keyword>
<accession>A0A1X7TF61</accession>